<dbReference type="EMBL" id="CAJNOG010000076">
    <property type="protein sequence ID" value="CAF0899927.1"/>
    <property type="molecule type" value="Genomic_DNA"/>
</dbReference>
<comment type="caution">
    <text evidence="2">The sequence shown here is derived from an EMBL/GenBank/DDBJ whole genome shotgun (WGS) entry which is preliminary data.</text>
</comment>
<feature type="transmembrane region" description="Helical" evidence="1">
    <location>
        <begin position="512"/>
        <end position="537"/>
    </location>
</feature>
<feature type="transmembrane region" description="Helical" evidence="1">
    <location>
        <begin position="441"/>
        <end position="464"/>
    </location>
</feature>
<keyword evidence="1" id="KW-1133">Transmembrane helix</keyword>
<accession>A0A813ZGJ9</accession>
<feature type="transmembrane region" description="Helical" evidence="1">
    <location>
        <begin position="476"/>
        <end position="500"/>
    </location>
</feature>
<proteinExistence type="predicted"/>
<feature type="transmembrane region" description="Helical" evidence="1">
    <location>
        <begin position="567"/>
        <end position="590"/>
    </location>
</feature>
<keyword evidence="1" id="KW-0812">Transmembrane</keyword>
<sequence>MAECEHIRVGREFLESVSWPSAFRQEAHDRCYCERCYPPHLGDTMNVANYTYVIPRGWTRFAVSVDEGFFNHHDVWDKWLNCYHGTSIENAKSCVEHRQLLLPNDTTMHGKKLEIREGHIKGEHYVFTTPSISYAALDYYAYTYHFQSPYNSQIYTIKVVLQCKQKPDSIIVQPETVDARRQGIKICRYIPNDKLEWKTQHRSTVMIYGLLLEVKQYHVHDHSNSFQYPQIRNTRNVSYEPATISQTPSPPPFKTKQLNDTTMHGKKLEIREGHIKGEHYVFTTPSITYAALDYYAHTYHFQSPYNSQIYTIKVVLQCKQKPDSIIVQPETVDARRQGIKICRYIPNDKLEWKTQHRSTVTIYGLLLEVKQYHVHNHSNSFQYQQIRNTQNVSYEPAVISPMPSPPPPPFKTKVSTISNSENIASPTTEKTHREPMSKKRIALLILLVVATILPISALIFGQIYKNDCPIQPWIPRWMTIFGAVGLATFGLLFIILLITFKSCSDDINIGGCISGCVSCLLVFFFLGWLITGSVWVFPANSKVQYNQYNETNYCQENLYKFTFGLLLAQYSLIGLVICCGGILALLGLCLG</sequence>
<dbReference type="Proteomes" id="UP000663845">
    <property type="component" value="Unassembled WGS sequence"/>
</dbReference>
<dbReference type="InterPro" id="IPR040350">
    <property type="entry name" value="TMEM272"/>
</dbReference>
<dbReference type="AlphaFoldDB" id="A0A813ZGJ9"/>
<evidence type="ECO:0000256" key="1">
    <source>
        <dbReference type="SAM" id="Phobius"/>
    </source>
</evidence>
<evidence type="ECO:0000313" key="3">
    <source>
        <dbReference type="Proteomes" id="UP000663845"/>
    </source>
</evidence>
<keyword evidence="1" id="KW-0472">Membrane</keyword>
<gene>
    <name evidence="2" type="ORF">JYZ213_LOCUS10497</name>
</gene>
<organism evidence="2 3">
    <name type="scientific">Adineta steineri</name>
    <dbReference type="NCBI Taxonomy" id="433720"/>
    <lineage>
        <taxon>Eukaryota</taxon>
        <taxon>Metazoa</taxon>
        <taxon>Spiralia</taxon>
        <taxon>Gnathifera</taxon>
        <taxon>Rotifera</taxon>
        <taxon>Eurotatoria</taxon>
        <taxon>Bdelloidea</taxon>
        <taxon>Adinetida</taxon>
        <taxon>Adinetidae</taxon>
        <taxon>Adineta</taxon>
    </lineage>
</organism>
<evidence type="ECO:0000313" key="2">
    <source>
        <dbReference type="EMBL" id="CAF0899927.1"/>
    </source>
</evidence>
<dbReference type="PANTHER" id="PTHR33444:SF12">
    <property type="entry name" value="TRANSMEMBRANE PROTEIN 272"/>
    <property type="match status" value="1"/>
</dbReference>
<dbReference type="PANTHER" id="PTHR33444">
    <property type="entry name" value="SI:DKEY-19B23.12-RELATED"/>
    <property type="match status" value="1"/>
</dbReference>
<protein>
    <submittedName>
        <fullName evidence="2">Uncharacterized protein</fullName>
    </submittedName>
</protein>
<name>A0A813ZGJ9_9BILA</name>
<reference evidence="2" key="1">
    <citation type="submission" date="2021-02" db="EMBL/GenBank/DDBJ databases">
        <authorList>
            <person name="Nowell W R."/>
        </authorList>
    </citation>
    <scope>NUCLEOTIDE SEQUENCE</scope>
</reference>